<dbReference type="AlphaFoldDB" id="A0A1R3L571"/>
<feature type="region of interest" description="Disordered" evidence="1">
    <location>
        <begin position="136"/>
        <end position="158"/>
    </location>
</feature>
<proteinExistence type="predicted"/>
<name>A0A1R3L571_ASPOF</name>
<accession>A0A1R3L571</accession>
<keyword evidence="3" id="KW-1185">Reference proteome</keyword>
<organism evidence="2 3">
    <name type="scientific">Asparagus officinalis</name>
    <name type="common">Garden asparagus</name>
    <dbReference type="NCBI Taxonomy" id="4686"/>
    <lineage>
        <taxon>Eukaryota</taxon>
        <taxon>Viridiplantae</taxon>
        <taxon>Streptophyta</taxon>
        <taxon>Embryophyta</taxon>
        <taxon>Tracheophyta</taxon>
        <taxon>Spermatophyta</taxon>
        <taxon>Magnoliopsida</taxon>
        <taxon>Liliopsida</taxon>
        <taxon>Asparagales</taxon>
        <taxon>Asparagaceae</taxon>
        <taxon>Asparagoideae</taxon>
        <taxon>Asparagus</taxon>
    </lineage>
</organism>
<protein>
    <submittedName>
        <fullName evidence="2">Uncharacterized protein</fullName>
    </submittedName>
</protein>
<gene>
    <name evidence="2" type="ORF">A4U43_UnF11800</name>
</gene>
<feature type="region of interest" description="Disordered" evidence="1">
    <location>
        <begin position="106"/>
        <end position="125"/>
    </location>
</feature>
<evidence type="ECO:0000313" key="3">
    <source>
        <dbReference type="Proteomes" id="UP000243459"/>
    </source>
</evidence>
<evidence type="ECO:0000313" key="2">
    <source>
        <dbReference type="EMBL" id="ONK54760.1"/>
    </source>
</evidence>
<sequence>MASPLLDRNQEAYGAFMHHIKRLPMADGIMINTFELLEKRAVQALVDGLCLPMGGRMPPLYCIDSTHKKRLHLLILDQRKYAAVPIFAASSVSPAIRKTLAISGDQNVLSSPSSNPSSSRTGAASINLNPDASLVVPRRRSGLPPRPPPSPETRDHKNAFNWSWRSSNWLVDSC</sequence>
<evidence type="ECO:0000256" key="1">
    <source>
        <dbReference type="SAM" id="MobiDB-lite"/>
    </source>
</evidence>
<dbReference type="Proteomes" id="UP000243459">
    <property type="component" value="Unassembled WGS sequence"/>
</dbReference>
<dbReference type="Gramene" id="ONK54760">
    <property type="protein sequence ID" value="ONK54760"/>
    <property type="gene ID" value="A4U43_UnF11800"/>
</dbReference>
<feature type="compositionally biased region" description="Low complexity" evidence="1">
    <location>
        <begin position="110"/>
        <end position="119"/>
    </location>
</feature>
<dbReference type="EMBL" id="KV864224">
    <property type="protein sequence ID" value="ONK54760.1"/>
    <property type="molecule type" value="Genomic_DNA"/>
</dbReference>
<dbReference type="Gene3D" id="3.40.50.2000">
    <property type="entry name" value="Glycogen Phosphorylase B"/>
    <property type="match status" value="1"/>
</dbReference>
<reference evidence="3" key="1">
    <citation type="journal article" date="2017" name="Nat. Commun.">
        <title>The asparagus genome sheds light on the origin and evolution of a young Y chromosome.</title>
        <authorList>
            <person name="Harkess A."/>
            <person name="Zhou J."/>
            <person name="Xu C."/>
            <person name="Bowers J.E."/>
            <person name="Van der Hulst R."/>
            <person name="Ayyampalayam S."/>
            <person name="Mercati F."/>
            <person name="Riccardi P."/>
            <person name="McKain M.R."/>
            <person name="Kakrana A."/>
            <person name="Tang H."/>
            <person name="Ray J."/>
            <person name="Groenendijk J."/>
            <person name="Arikit S."/>
            <person name="Mathioni S.M."/>
            <person name="Nakano M."/>
            <person name="Shan H."/>
            <person name="Telgmann-Rauber A."/>
            <person name="Kanno A."/>
            <person name="Yue Z."/>
            <person name="Chen H."/>
            <person name="Li W."/>
            <person name="Chen Y."/>
            <person name="Xu X."/>
            <person name="Zhang Y."/>
            <person name="Luo S."/>
            <person name="Chen H."/>
            <person name="Gao J."/>
            <person name="Mao Z."/>
            <person name="Pires J.C."/>
            <person name="Luo M."/>
            <person name="Kudrna D."/>
            <person name="Wing R.A."/>
            <person name="Meyers B.C."/>
            <person name="Yi K."/>
            <person name="Kong H."/>
            <person name="Lavrijsen P."/>
            <person name="Sunseri F."/>
            <person name="Falavigna A."/>
            <person name="Ye Y."/>
            <person name="Leebens-Mack J.H."/>
            <person name="Chen G."/>
        </authorList>
    </citation>
    <scope>NUCLEOTIDE SEQUENCE [LARGE SCALE GENOMIC DNA]</scope>
    <source>
        <strain evidence="3">cv. DH0086</strain>
    </source>
</reference>